<dbReference type="EMBL" id="CAMGZC010000029">
    <property type="protein sequence ID" value="CAI0641824.1"/>
    <property type="molecule type" value="Genomic_DNA"/>
</dbReference>
<accession>A0A9W4RJG3</accession>
<gene>
    <name evidence="2" type="ORF">CGXH109_LOCUS8005</name>
</gene>
<evidence type="ECO:0000256" key="1">
    <source>
        <dbReference type="SAM" id="MobiDB-lite"/>
    </source>
</evidence>
<dbReference type="AlphaFoldDB" id="A0A9W4RJG3"/>
<protein>
    <submittedName>
        <fullName evidence="2">Uncharacterized protein</fullName>
    </submittedName>
</protein>
<keyword evidence="3" id="KW-1185">Reference proteome</keyword>
<proteinExistence type="predicted"/>
<sequence length="193" mass="21361">MGSRMQTRAGGHQPDNFTSLGTTVTIRSPSHASSVSRPILVRQTAVTPPTYFPGSATPLMEQTRRCHNEADFPGHADIRSRKQKDGVAAFCRSEKGRTILRRSVHGAEPYPAIRFRHSDRWRIKHDFKVGWQPGCDTGEISQDIQRPLGDESPTCYNLMRANYLNCNNGGVGGSVQVGCLIYTYNGGKDGAYY</sequence>
<reference evidence="2" key="1">
    <citation type="submission" date="2022-08" db="EMBL/GenBank/DDBJ databases">
        <authorList>
            <person name="Giroux E."/>
            <person name="Giroux E."/>
        </authorList>
    </citation>
    <scope>NUCLEOTIDE SEQUENCE</scope>
    <source>
        <strain evidence="2">H1091258</strain>
    </source>
</reference>
<name>A0A9W4RJG3_9PEZI</name>
<organism evidence="2 3">
    <name type="scientific">Colletotrichum noveboracense</name>
    <dbReference type="NCBI Taxonomy" id="2664923"/>
    <lineage>
        <taxon>Eukaryota</taxon>
        <taxon>Fungi</taxon>
        <taxon>Dikarya</taxon>
        <taxon>Ascomycota</taxon>
        <taxon>Pezizomycotina</taxon>
        <taxon>Sordariomycetes</taxon>
        <taxon>Hypocreomycetidae</taxon>
        <taxon>Glomerellales</taxon>
        <taxon>Glomerellaceae</taxon>
        <taxon>Colletotrichum</taxon>
        <taxon>Colletotrichum gloeosporioides species complex</taxon>
    </lineage>
</organism>
<feature type="region of interest" description="Disordered" evidence="1">
    <location>
        <begin position="1"/>
        <end position="23"/>
    </location>
</feature>
<dbReference type="Proteomes" id="UP001152533">
    <property type="component" value="Unassembled WGS sequence"/>
</dbReference>
<comment type="caution">
    <text evidence="2">The sequence shown here is derived from an EMBL/GenBank/DDBJ whole genome shotgun (WGS) entry which is preliminary data.</text>
</comment>
<evidence type="ECO:0000313" key="3">
    <source>
        <dbReference type="Proteomes" id="UP001152533"/>
    </source>
</evidence>
<evidence type="ECO:0000313" key="2">
    <source>
        <dbReference type="EMBL" id="CAI0641824.1"/>
    </source>
</evidence>